<sequence length="192" mass="21027">MKRLNLTNLSPIFKRIGSLIAAISGLAGIAAVLLVYYPPDHQNAKLVGRWESDYSYPITGGTASFQGKTDLFREGKYNVNGIMTLEGVVENKPYKFTYNVVGAGVWTADSERMSISLTNMKSITKSLSLAGVNIPPELAVRLSGQPLPSLSDAYPEGMSEEYELQSIASDVVVLKTKDPFGKPFTFEMHRKS</sequence>
<accession>A0A0Q0DCY6</accession>
<dbReference type="GeneID" id="77280974"/>
<organism evidence="1 2">
    <name type="scientific">Pseudomonas amygdali pv. ulmi</name>
    <dbReference type="NCBI Taxonomy" id="251720"/>
    <lineage>
        <taxon>Bacteria</taxon>
        <taxon>Pseudomonadati</taxon>
        <taxon>Pseudomonadota</taxon>
        <taxon>Gammaproteobacteria</taxon>
        <taxon>Pseudomonadales</taxon>
        <taxon>Pseudomonadaceae</taxon>
        <taxon>Pseudomonas</taxon>
        <taxon>Pseudomonas amygdali</taxon>
    </lineage>
</organism>
<dbReference type="AlphaFoldDB" id="A0A0Q0DCY6"/>
<reference evidence="1 2" key="1">
    <citation type="submission" date="2015-09" db="EMBL/GenBank/DDBJ databases">
        <title>Genome announcement of multiple Pseudomonas syringae strains.</title>
        <authorList>
            <person name="Thakur S."/>
            <person name="Wang P.W."/>
            <person name="Gong Y."/>
            <person name="Weir B.S."/>
            <person name="Guttman D.S."/>
        </authorList>
    </citation>
    <scope>NUCLEOTIDE SEQUENCE [LARGE SCALE GENOMIC DNA]</scope>
    <source>
        <strain evidence="1 2">ICMP3962</strain>
    </source>
</reference>
<evidence type="ECO:0000313" key="1">
    <source>
        <dbReference type="EMBL" id="KPZ05066.1"/>
    </source>
</evidence>
<protein>
    <submittedName>
        <fullName evidence="1">Uncharacterized protein</fullName>
    </submittedName>
</protein>
<dbReference type="RefSeq" id="WP_057434465.1">
    <property type="nucleotide sequence ID" value="NZ_LIHQ01000009.1"/>
</dbReference>
<dbReference type="Proteomes" id="UP000050266">
    <property type="component" value="Unassembled WGS sequence"/>
</dbReference>
<evidence type="ECO:0000313" key="2">
    <source>
        <dbReference type="Proteomes" id="UP000050266"/>
    </source>
</evidence>
<gene>
    <name evidence="1" type="ORF">ALO41_00413</name>
</gene>
<name>A0A0Q0DCY6_PSEA0</name>
<dbReference type="EMBL" id="LJRQ01000449">
    <property type="protein sequence ID" value="KPZ05066.1"/>
    <property type="molecule type" value="Genomic_DNA"/>
</dbReference>
<comment type="caution">
    <text evidence="1">The sequence shown here is derived from an EMBL/GenBank/DDBJ whole genome shotgun (WGS) entry which is preliminary data.</text>
</comment>
<dbReference type="PATRIC" id="fig|251720.4.peg.534"/>
<proteinExistence type="predicted"/>
<dbReference type="OrthoDB" id="6637516at2"/>